<gene>
    <name evidence="2" type="primary">AVEN_270604_1</name>
    <name evidence="2" type="ORF">CEXT_804241</name>
</gene>
<dbReference type="InterPro" id="IPR036397">
    <property type="entry name" value="RNaseH_sf"/>
</dbReference>
<dbReference type="CDD" id="cd09276">
    <property type="entry name" value="Rnase_HI_RT_non_LTR"/>
    <property type="match status" value="1"/>
</dbReference>
<dbReference type="Gene3D" id="3.30.420.10">
    <property type="entry name" value="Ribonuclease H-like superfamily/Ribonuclease H"/>
    <property type="match status" value="1"/>
</dbReference>
<evidence type="ECO:0000313" key="3">
    <source>
        <dbReference type="Proteomes" id="UP001054945"/>
    </source>
</evidence>
<feature type="domain" description="RNase H type-1" evidence="1">
    <location>
        <begin position="1"/>
        <end position="100"/>
    </location>
</feature>
<keyword evidence="3" id="KW-1185">Reference proteome</keyword>
<accession>A0AAV4N641</accession>
<dbReference type="AlphaFoldDB" id="A0AAV4N641"/>
<reference evidence="2 3" key="1">
    <citation type="submission" date="2021-06" db="EMBL/GenBank/DDBJ databases">
        <title>Caerostris extrusa draft genome.</title>
        <authorList>
            <person name="Kono N."/>
            <person name="Arakawa K."/>
        </authorList>
    </citation>
    <scope>NUCLEOTIDE SEQUENCE [LARGE SCALE GENOMIC DNA]</scope>
</reference>
<name>A0AAV4N641_CAEEX</name>
<dbReference type="GO" id="GO:0004523">
    <property type="term" value="F:RNA-DNA hybrid ribonuclease activity"/>
    <property type="evidence" value="ECO:0007669"/>
    <property type="project" value="InterPro"/>
</dbReference>
<dbReference type="PROSITE" id="PS50879">
    <property type="entry name" value="RNASE_H_1"/>
    <property type="match status" value="1"/>
</dbReference>
<dbReference type="InterPro" id="IPR012337">
    <property type="entry name" value="RNaseH-like_sf"/>
</dbReference>
<proteinExistence type="predicted"/>
<dbReference type="EMBL" id="BPLR01020444">
    <property type="protein sequence ID" value="GIX78884.1"/>
    <property type="molecule type" value="Genomic_DNA"/>
</dbReference>
<sequence>MTRTAQDRTVALKGEMPFKIGLEDGCSLLHKNQFSYVSIITDSRSVLQALENPNNIEDDIYQIKRNIKNFAGEIHLFWIKAHQGFLGNERADELAKEATLLPSINFHLQYNSLFIKKLIKQETLTEWQNKWSTSLKGREVYTLYLEVKTTRIQGDFFINMLITGHGAIASYQARFFNKPTTCNCGHPLEDRRHIVYDCPQWNNVRGLYFPQNHQRAKLELLLHNPKSKAGLKIIMNAKLQASFKQLKTAIMTNNY</sequence>
<evidence type="ECO:0000313" key="2">
    <source>
        <dbReference type="EMBL" id="GIX78884.1"/>
    </source>
</evidence>
<dbReference type="Proteomes" id="UP001054945">
    <property type="component" value="Unassembled WGS sequence"/>
</dbReference>
<evidence type="ECO:0000259" key="1">
    <source>
        <dbReference type="PROSITE" id="PS50879"/>
    </source>
</evidence>
<comment type="caution">
    <text evidence="2">The sequence shown here is derived from an EMBL/GenBank/DDBJ whole genome shotgun (WGS) entry which is preliminary data.</text>
</comment>
<organism evidence="2 3">
    <name type="scientific">Caerostris extrusa</name>
    <name type="common">Bark spider</name>
    <name type="synonym">Caerostris bankana</name>
    <dbReference type="NCBI Taxonomy" id="172846"/>
    <lineage>
        <taxon>Eukaryota</taxon>
        <taxon>Metazoa</taxon>
        <taxon>Ecdysozoa</taxon>
        <taxon>Arthropoda</taxon>
        <taxon>Chelicerata</taxon>
        <taxon>Arachnida</taxon>
        <taxon>Araneae</taxon>
        <taxon>Araneomorphae</taxon>
        <taxon>Entelegynae</taxon>
        <taxon>Araneoidea</taxon>
        <taxon>Araneidae</taxon>
        <taxon>Caerostris</taxon>
    </lineage>
</organism>
<protein>
    <submittedName>
        <fullName evidence="2">RNase H domain-containing protein</fullName>
    </submittedName>
</protein>
<dbReference type="SUPFAM" id="SSF53098">
    <property type="entry name" value="Ribonuclease H-like"/>
    <property type="match status" value="1"/>
</dbReference>
<dbReference type="InterPro" id="IPR002156">
    <property type="entry name" value="RNaseH_domain"/>
</dbReference>
<dbReference type="Pfam" id="PF00075">
    <property type="entry name" value="RNase_H"/>
    <property type="match status" value="1"/>
</dbReference>
<dbReference type="GO" id="GO:0003676">
    <property type="term" value="F:nucleic acid binding"/>
    <property type="evidence" value="ECO:0007669"/>
    <property type="project" value="InterPro"/>
</dbReference>